<protein>
    <submittedName>
        <fullName evidence="1">Uncharacterized protein</fullName>
    </submittedName>
</protein>
<dbReference type="EMBL" id="CACVBM020001162">
    <property type="protein sequence ID" value="CAA7035940.1"/>
    <property type="molecule type" value="Genomic_DNA"/>
</dbReference>
<sequence length="127" mass="14557">MANILETSIFFSSPDKLFLSLPPNNSQTFLLPFSASINGGRRRRKSSSIIFASETCTYSSSTTSAEVKESVEDPMEVEVAEGCTMAQFCDKIIDIFLNEKPKVKQWKKYLVLRDEWNKYSVNFYKRC</sequence>
<evidence type="ECO:0000313" key="1">
    <source>
        <dbReference type="EMBL" id="CAA7035940.1"/>
    </source>
</evidence>
<dbReference type="OrthoDB" id="509361at2759"/>
<evidence type="ECO:0000313" key="2">
    <source>
        <dbReference type="Proteomes" id="UP000467841"/>
    </source>
</evidence>
<dbReference type="PANTHER" id="PTHR31755">
    <property type="entry name" value="FOLATE RECEPTOR-LIKE"/>
    <property type="match status" value="1"/>
</dbReference>
<keyword evidence="2" id="KW-1185">Reference proteome</keyword>
<organism evidence="1 2">
    <name type="scientific">Microthlaspi erraticum</name>
    <dbReference type="NCBI Taxonomy" id="1685480"/>
    <lineage>
        <taxon>Eukaryota</taxon>
        <taxon>Viridiplantae</taxon>
        <taxon>Streptophyta</taxon>
        <taxon>Embryophyta</taxon>
        <taxon>Tracheophyta</taxon>
        <taxon>Spermatophyta</taxon>
        <taxon>Magnoliopsida</taxon>
        <taxon>eudicotyledons</taxon>
        <taxon>Gunneridae</taxon>
        <taxon>Pentapetalae</taxon>
        <taxon>rosids</taxon>
        <taxon>malvids</taxon>
        <taxon>Brassicales</taxon>
        <taxon>Brassicaceae</taxon>
        <taxon>Coluteocarpeae</taxon>
        <taxon>Microthlaspi</taxon>
    </lineage>
</organism>
<dbReference type="GO" id="GO:0009535">
    <property type="term" value="C:chloroplast thylakoid membrane"/>
    <property type="evidence" value="ECO:0007669"/>
    <property type="project" value="TreeGrafter"/>
</dbReference>
<dbReference type="PANTHER" id="PTHR31755:SF2">
    <property type="entry name" value="OS08G0320800 PROTEIN"/>
    <property type="match status" value="1"/>
</dbReference>
<dbReference type="GO" id="GO:0009941">
    <property type="term" value="C:chloroplast envelope"/>
    <property type="evidence" value="ECO:0007669"/>
    <property type="project" value="TreeGrafter"/>
</dbReference>
<gene>
    <name evidence="1" type="ORF">MERR_LOCUS23175</name>
</gene>
<proteinExistence type="predicted"/>
<comment type="caution">
    <text evidence="1">The sequence shown here is derived from an EMBL/GenBank/DDBJ whole genome shotgun (WGS) entry which is preliminary data.</text>
</comment>
<dbReference type="InterPro" id="IPR040320">
    <property type="entry name" value="At4g37920-like"/>
</dbReference>
<reference evidence="1" key="1">
    <citation type="submission" date="2020-01" db="EMBL/GenBank/DDBJ databases">
        <authorList>
            <person name="Mishra B."/>
        </authorList>
    </citation>
    <scope>NUCLEOTIDE SEQUENCE [LARGE SCALE GENOMIC DNA]</scope>
</reference>
<dbReference type="Proteomes" id="UP000467841">
    <property type="component" value="Unassembled WGS sequence"/>
</dbReference>
<dbReference type="AlphaFoldDB" id="A0A6D2JF01"/>
<name>A0A6D2JF01_9BRAS</name>
<accession>A0A6D2JF01</accession>